<dbReference type="InterPro" id="IPR015867">
    <property type="entry name" value="N-reg_PII/ATP_PRibTrfase_C"/>
</dbReference>
<gene>
    <name evidence="2" type="ORF">UR64_C0019G0003</name>
</gene>
<dbReference type="SUPFAM" id="SSF54913">
    <property type="entry name" value="GlnB-like"/>
    <property type="match status" value="1"/>
</dbReference>
<dbReference type="AlphaFoldDB" id="A0A0G0B8N3"/>
<evidence type="ECO:0000256" key="1">
    <source>
        <dbReference type="ARBA" id="ARBA00010169"/>
    </source>
</evidence>
<protein>
    <submittedName>
        <fullName evidence="2">CutA1 divalent ion tolerance protein</fullName>
    </submittedName>
</protein>
<dbReference type="EMBL" id="LBPY01000019">
    <property type="protein sequence ID" value="KKP65739.1"/>
    <property type="molecule type" value="Genomic_DNA"/>
</dbReference>
<dbReference type="Gene3D" id="3.30.70.120">
    <property type="match status" value="1"/>
</dbReference>
<dbReference type="InterPro" id="IPR011322">
    <property type="entry name" value="N-reg_PII-like_a/b"/>
</dbReference>
<dbReference type="Proteomes" id="UP000034952">
    <property type="component" value="Unassembled WGS sequence"/>
</dbReference>
<evidence type="ECO:0000313" key="2">
    <source>
        <dbReference type="EMBL" id="KKP65739.1"/>
    </source>
</evidence>
<sequence length="138" mass="16069">MNIFEKIEKGSDDIVFVYTICGDVEEARSLGFSAVQEKLAISMDYWIINSIYPWKNVIQEVDQYMLIFSTQNNLSDKLIKHIESEHSYKIPMVAMCKTDMTNLPYSLWVDETLKDGQRYITESELQDKGDINSLRNLK</sequence>
<evidence type="ECO:0000313" key="3">
    <source>
        <dbReference type="Proteomes" id="UP000034952"/>
    </source>
</evidence>
<comment type="similarity">
    <text evidence="1">Belongs to the CutA family.</text>
</comment>
<dbReference type="PANTHER" id="PTHR23419">
    <property type="entry name" value="DIVALENT CATION TOLERANCE CUTA-RELATED"/>
    <property type="match status" value="1"/>
</dbReference>
<name>A0A0G0B8N3_9BACT</name>
<dbReference type="InterPro" id="IPR004323">
    <property type="entry name" value="Ion_tolerance_CutA"/>
</dbReference>
<dbReference type="PANTHER" id="PTHR23419:SF8">
    <property type="entry name" value="FI09726P"/>
    <property type="match status" value="1"/>
</dbReference>
<reference evidence="2 3" key="1">
    <citation type="journal article" date="2015" name="Nature">
        <title>rRNA introns, odd ribosomes, and small enigmatic genomes across a large radiation of phyla.</title>
        <authorList>
            <person name="Brown C.T."/>
            <person name="Hug L.A."/>
            <person name="Thomas B.C."/>
            <person name="Sharon I."/>
            <person name="Castelle C.J."/>
            <person name="Singh A."/>
            <person name="Wilkins M.J."/>
            <person name="Williams K.H."/>
            <person name="Banfield J.F."/>
        </authorList>
    </citation>
    <scope>NUCLEOTIDE SEQUENCE [LARGE SCALE GENOMIC DNA]</scope>
</reference>
<accession>A0A0G0B8N3</accession>
<dbReference type="Pfam" id="PF03091">
    <property type="entry name" value="CutA1"/>
    <property type="match status" value="1"/>
</dbReference>
<dbReference type="GO" id="GO:0005507">
    <property type="term" value="F:copper ion binding"/>
    <property type="evidence" value="ECO:0007669"/>
    <property type="project" value="TreeGrafter"/>
</dbReference>
<dbReference type="GO" id="GO:0010038">
    <property type="term" value="P:response to metal ion"/>
    <property type="evidence" value="ECO:0007669"/>
    <property type="project" value="InterPro"/>
</dbReference>
<comment type="caution">
    <text evidence="2">The sequence shown here is derived from an EMBL/GenBank/DDBJ whole genome shotgun (WGS) entry which is preliminary data.</text>
</comment>
<organism evidence="2 3">
    <name type="scientific">Candidatus Nomurabacteria bacterium GW2011_GWE1_35_16</name>
    <dbReference type="NCBI Taxonomy" id="1618761"/>
    <lineage>
        <taxon>Bacteria</taxon>
        <taxon>Candidatus Nomuraibacteriota</taxon>
    </lineage>
</organism>
<proteinExistence type="inferred from homology"/>